<keyword evidence="1" id="KW-0645">Protease</keyword>
<dbReference type="GO" id="GO:0008237">
    <property type="term" value="F:metallopeptidase activity"/>
    <property type="evidence" value="ECO:0007669"/>
    <property type="project" value="InterPro"/>
</dbReference>
<dbReference type="InterPro" id="IPR036059">
    <property type="entry name" value="TldD/PmbA_sf"/>
</dbReference>
<sequence length="443" mass="50330">MKALESSYLEIFAKQIFNDLKSDEALTLNFTGEETLFSRLSKAKVRQVTNLQQAFIDFVFVKGNKVLTFNMPFRANESDVTLALKKLNQSREWIAALPEDPYLVRPKFYGVTKEENLNQLPNNEEMMGQVLDIAGNVDLAGVFSSGDVVRATINSEGQFHWFKTRNFYLDYSLYNDKQKAVKSLYAGSDWDNTELKRNIKDAEHKLSLMNRDSKKVARGDYRVYLAPSAVNELLGTLSWGGVSMSAHQQGNGSLKDLWQAKKKMSPKFTLKEDYSLGLAPRFNDAGEVSPAELMLIEKGEFKNFLVSTRTANEYKLESNFASDWESMRSPVISTGDLSRDDIYKELGTGLYLSDLHYLNWSDRETARVTGMTRYACFWVENGEIASPIEDLRFDESYYSMFGDALERITNFSEISPSTGSYFQRDVGGTRTPGLLLSNFKFTL</sequence>
<dbReference type="Proteomes" id="UP000235584">
    <property type="component" value="Chromosome"/>
</dbReference>
<dbReference type="KEGG" id="bsto:C0V70_14115"/>
<dbReference type="AlphaFoldDB" id="A0A2K9NUR3"/>
<keyword evidence="1" id="KW-0378">Hydrolase</keyword>
<dbReference type="EMBL" id="CP025704">
    <property type="protein sequence ID" value="AUN99217.1"/>
    <property type="molecule type" value="Genomic_DNA"/>
</dbReference>
<dbReference type="GO" id="GO:0006508">
    <property type="term" value="P:proteolysis"/>
    <property type="evidence" value="ECO:0007669"/>
    <property type="project" value="UniProtKB-KW"/>
</dbReference>
<dbReference type="SUPFAM" id="SSF111283">
    <property type="entry name" value="Putative modulator of DNA gyrase, PmbA/TldD"/>
    <property type="match status" value="1"/>
</dbReference>
<keyword evidence="2" id="KW-1185">Reference proteome</keyword>
<dbReference type="Pfam" id="PF19289">
    <property type="entry name" value="PmbA_TldD_3rd"/>
    <property type="match status" value="1"/>
</dbReference>
<proteinExistence type="predicted"/>
<gene>
    <name evidence="1" type="ORF">C0V70_14115</name>
</gene>
<accession>A0A2K9NUR3</accession>
<dbReference type="RefSeq" id="WP_102244508.1">
    <property type="nucleotide sequence ID" value="NZ_CP025704.1"/>
</dbReference>
<organism evidence="1 2">
    <name type="scientific">Bacteriovorax stolpii</name>
    <name type="common">Bdellovibrio stolpii</name>
    <dbReference type="NCBI Taxonomy" id="960"/>
    <lineage>
        <taxon>Bacteria</taxon>
        <taxon>Pseudomonadati</taxon>
        <taxon>Bdellovibrionota</taxon>
        <taxon>Bacteriovoracia</taxon>
        <taxon>Bacteriovoracales</taxon>
        <taxon>Bacteriovoracaceae</taxon>
        <taxon>Bacteriovorax</taxon>
    </lineage>
</organism>
<evidence type="ECO:0000313" key="2">
    <source>
        <dbReference type="Proteomes" id="UP000235584"/>
    </source>
</evidence>
<dbReference type="InterPro" id="IPR045569">
    <property type="entry name" value="Metalloprtase-TldD/E_C"/>
</dbReference>
<evidence type="ECO:0000313" key="1">
    <source>
        <dbReference type="EMBL" id="AUN99217.1"/>
    </source>
</evidence>
<name>A0A2K9NUR3_BACTC</name>
<dbReference type="PANTHER" id="PTHR43666:SF1">
    <property type="entry name" value="CONSERVED PROTEIN"/>
    <property type="match status" value="1"/>
</dbReference>
<dbReference type="PANTHER" id="PTHR43666">
    <property type="entry name" value="TLDD PROTEIN"/>
    <property type="match status" value="1"/>
</dbReference>
<protein>
    <submittedName>
        <fullName evidence="1">Zn-dependent protease</fullName>
    </submittedName>
</protein>
<reference evidence="1 2" key="1">
    <citation type="submission" date="2018-01" db="EMBL/GenBank/DDBJ databases">
        <title>Complete genome sequence of Bacteriovorax stolpii DSM12778.</title>
        <authorList>
            <person name="Tang B."/>
            <person name="Chang J."/>
        </authorList>
    </citation>
    <scope>NUCLEOTIDE SEQUENCE [LARGE SCALE GENOMIC DNA]</scope>
    <source>
        <strain evidence="1 2">DSM 12778</strain>
    </source>
</reference>